<evidence type="ECO:0000313" key="2">
    <source>
        <dbReference type="EMBL" id="CDZ53472.1"/>
    </source>
</evidence>
<sequence>MSYNRTWINTTPNDFMQQLDSYIQWYNQHRIKLSLGGIKACRCFCDSWLNEAAFAAFGARDLHDALLI</sequence>
<name>A0A0T7G1E7_NEOGA</name>
<evidence type="ECO:0000313" key="3">
    <source>
        <dbReference type="Proteomes" id="UP000039660"/>
    </source>
</evidence>
<accession>A0A0T7G1E7</accession>
<evidence type="ECO:0000313" key="4">
    <source>
        <dbReference type="Proteomes" id="UP000046176"/>
    </source>
</evidence>
<protein>
    <recommendedName>
        <fullName evidence="5">Integrase catalytic domain-containing protein</fullName>
    </recommendedName>
</protein>
<dbReference type="EMBL" id="CCRH01000027">
    <property type="protein sequence ID" value="CDZ41090.1"/>
    <property type="molecule type" value="Genomic_DNA"/>
</dbReference>
<evidence type="ECO:0008006" key="5">
    <source>
        <dbReference type="Google" id="ProtNLM"/>
    </source>
</evidence>
<gene>
    <name evidence="1" type="ORF">NGAL_HAMBI1145_57130</name>
    <name evidence="2" type="ORF">NGAL_HAMBI1189_50080</name>
</gene>
<dbReference type="Proteomes" id="UP000039660">
    <property type="component" value="Unassembled WGS sequence"/>
</dbReference>
<reference evidence="3 4" key="1">
    <citation type="submission" date="2014-08" db="EMBL/GenBank/DDBJ databases">
        <authorList>
            <person name="Chen Y.-H."/>
        </authorList>
    </citation>
    <scope>NUCLEOTIDE SEQUENCE [LARGE SCALE GENOMIC DNA]</scope>
</reference>
<organism evidence="1 4">
    <name type="scientific">Neorhizobium galegae bv. officinalis</name>
    <dbReference type="NCBI Taxonomy" id="323656"/>
    <lineage>
        <taxon>Bacteria</taxon>
        <taxon>Pseudomonadati</taxon>
        <taxon>Pseudomonadota</taxon>
        <taxon>Alphaproteobacteria</taxon>
        <taxon>Hyphomicrobiales</taxon>
        <taxon>Rhizobiaceae</taxon>
        <taxon>Rhizobium/Agrobacterium group</taxon>
        <taxon>Neorhizobium</taxon>
    </lineage>
</organism>
<dbReference type="Proteomes" id="UP000046176">
    <property type="component" value="Unassembled WGS sequence"/>
</dbReference>
<dbReference type="AlphaFoldDB" id="A0A0T7G1E7"/>
<evidence type="ECO:0000313" key="1">
    <source>
        <dbReference type="EMBL" id="CDZ41090.1"/>
    </source>
</evidence>
<dbReference type="EMBL" id="CCRK01000016">
    <property type="protein sequence ID" value="CDZ53472.1"/>
    <property type="molecule type" value="Genomic_DNA"/>
</dbReference>
<dbReference type="GO" id="GO:0015074">
    <property type="term" value="P:DNA integration"/>
    <property type="evidence" value="ECO:0007669"/>
    <property type="project" value="InterPro"/>
</dbReference>
<proteinExistence type="predicted"/>